<reference evidence="2" key="1">
    <citation type="submission" date="2024-04" db="UniProtKB">
        <authorList>
            <consortium name="EnsemblMetazoa"/>
        </authorList>
    </citation>
    <scope>IDENTIFICATION</scope>
    <source>
        <strain evidence="2">EBRO</strain>
    </source>
</reference>
<organism evidence="2 3">
    <name type="scientific">Anopheles atroparvus</name>
    <name type="common">European mosquito</name>
    <dbReference type="NCBI Taxonomy" id="41427"/>
    <lineage>
        <taxon>Eukaryota</taxon>
        <taxon>Metazoa</taxon>
        <taxon>Ecdysozoa</taxon>
        <taxon>Arthropoda</taxon>
        <taxon>Hexapoda</taxon>
        <taxon>Insecta</taxon>
        <taxon>Pterygota</taxon>
        <taxon>Neoptera</taxon>
        <taxon>Endopterygota</taxon>
        <taxon>Diptera</taxon>
        <taxon>Nematocera</taxon>
        <taxon>Culicoidea</taxon>
        <taxon>Culicidae</taxon>
        <taxon>Anophelinae</taxon>
        <taxon>Anopheles</taxon>
    </lineage>
</organism>
<dbReference type="SUPFAM" id="SSF100895">
    <property type="entry name" value="Kazal-type serine protease inhibitors"/>
    <property type="match status" value="1"/>
</dbReference>
<dbReference type="PROSITE" id="PS00282">
    <property type="entry name" value="KAZAL_1"/>
    <property type="match status" value="1"/>
</dbReference>
<name>A0AAG5CXZ0_ANOAO</name>
<evidence type="ECO:0000313" key="3">
    <source>
        <dbReference type="Proteomes" id="UP000075880"/>
    </source>
</evidence>
<feature type="domain" description="Kazal-like" evidence="1">
    <location>
        <begin position="18"/>
        <end position="71"/>
    </location>
</feature>
<dbReference type="Pfam" id="PF00050">
    <property type="entry name" value="Kazal_1"/>
    <property type="match status" value="1"/>
</dbReference>
<dbReference type="Proteomes" id="UP000075880">
    <property type="component" value="Unassembled WGS sequence"/>
</dbReference>
<dbReference type="EnsemblMetazoa" id="ENSAATROPT003476">
    <property type="protein sequence ID" value="ENSAATROPP003338"/>
    <property type="gene ID" value="ENSAATROPG002755"/>
</dbReference>
<evidence type="ECO:0000313" key="2">
    <source>
        <dbReference type="EnsemblMetazoa" id="ENSAATROPP003338"/>
    </source>
</evidence>
<accession>A0AAG5CXZ0</accession>
<protein>
    <recommendedName>
        <fullName evidence="1">Kazal-like domain-containing protein</fullName>
    </recommendedName>
</protein>
<dbReference type="PROSITE" id="PS51465">
    <property type="entry name" value="KAZAL_2"/>
    <property type="match status" value="1"/>
</dbReference>
<dbReference type="SMART" id="SM00280">
    <property type="entry name" value="KAZAL"/>
    <property type="match status" value="1"/>
</dbReference>
<sequence length="84" mass="9566">MDKIRWLALLCPVQTQSRNHNGVCACPRIYLPVCGTDMKTYSNSCLLKCGIESPRGRAMKLRLLKEGPCDERVEIEDIPQEIPY</sequence>
<proteinExistence type="predicted"/>
<keyword evidence="3" id="KW-1185">Reference proteome</keyword>
<evidence type="ECO:0000259" key="1">
    <source>
        <dbReference type="PROSITE" id="PS51465"/>
    </source>
</evidence>
<dbReference type="Gene3D" id="3.30.60.30">
    <property type="match status" value="1"/>
</dbReference>
<dbReference type="InterPro" id="IPR036058">
    <property type="entry name" value="Kazal_dom_sf"/>
</dbReference>
<dbReference type="InterPro" id="IPR002350">
    <property type="entry name" value="Kazal_dom"/>
</dbReference>
<dbReference type="AlphaFoldDB" id="A0AAG5CXZ0"/>